<dbReference type="OrthoDB" id="9803237at2"/>
<dbReference type="InterPro" id="IPR049821">
    <property type="entry name" value="PolIIIA_DnaE1_PHP"/>
</dbReference>
<evidence type="ECO:0000313" key="12">
    <source>
        <dbReference type="Proteomes" id="UP000243679"/>
    </source>
</evidence>
<gene>
    <name evidence="11" type="ORF">TAO_0912</name>
</gene>
<dbReference type="GO" id="GO:0005737">
    <property type="term" value="C:cytoplasm"/>
    <property type="evidence" value="ECO:0007669"/>
    <property type="project" value="UniProtKB-SubCell"/>
</dbReference>
<dbReference type="SUPFAM" id="SSF89550">
    <property type="entry name" value="PHP domain-like"/>
    <property type="match status" value="1"/>
</dbReference>
<dbReference type="Pfam" id="PF14579">
    <property type="entry name" value="HHH_6"/>
    <property type="match status" value="1"/>
</dbReference>
<evidence type="ECO:0000256" key="9">
    <source>
        <dbReference type="ARBA" id="ARBA00049244"/>
    </source>
</evidence>
<dbReference type="Pfam" id="PF07733">
    <property type="entry name" value="DNA_pol3_alpha"/>
    <property type="match status" value="1"/>
</dbReference>
<dbReference type="CDD" id="cd07433">
    <property type="entry name" value="PHP_PolIIIA_DnaE1"/>
    <property type="match status" value="1"/>
</dbReference>
<dbReference type="InterPro" id="IPR041931">
    <property type="entry name" value="DNA_pol3_alpha_thumb_dom"/>
</dbReference>
<dbReference type="Pfam" id="PF02811">
    <property type="entry name" value="PHP"/>
    <property type="match status" value="1"/>
</dbReference>
<dbReference type="AlphaFoldDB" id="A0A1Q2SMD8"/>
<dbReference type="InterPro" id="IPR004805">
    <property type="entry name" value="DnaE2/DnaE/PolC"/>
</dbReference>
<sequence>MDPSFVHLRLHTEYSIVDSLVRIRPLVQAVKEAGMPAVAITDQSNVFAMIKFYRAAQAAGIKPIIGADVLLADSMGGNQVSRCTFLCQNEVGYRNLSCLLSRAYSEGQIKDSPRLQWDWLLDQSDGLIVLSGGREGNVGQALLAGKNVQARQLVDRWQALFPSRYYLELQRTGREDEDTYLHLAIKLAATDIPVIATNDVRFLHLQDFEAHEARVCIHEGRNLNDPNRIRRYSEQQYLRTPSEMAALFADLPEALENTVEVAKRCNLNLTLGACHLPDFPVPEGVDIGEFLKAEALRGLEQRLVKLYPNEIERETQRQTYTDRLSEELTVINQMGFPGYFLIVADFIRWAKENKIPVGPGRGSGAGSLAAYALQITDLDPLAFDLIFERFLNPERVSLPDFDVDFCMERRDQVIDYVSQRYGRDRVSQIITYGSMAAKAVVRDIGRVLGHPYNFVDQIAKLIPFDLKMTLDKALAESEGLRLRYEQEEEVRFLIDLARKLEGLTRNPGKHAGGVVIAPDQLTKYVPYYCEQGASGVVTQFDKDDLETVGLVKFDFLGLRTLTIIDWTLQAINPQRIQVGDTPLDLTCLPTDDLGTYALLKRCATTAVFQLESRGMKDLIKRLQPDCFEDIIALVALFRPGPLQSGMVDDYINRKHGRAKVDYPHPELAPILKSTYGVIVYQEQVMQIARILAGYTLGGADLLRRAMGKKKPEEMAKQRAIFIEGARVRGVEEKLSGSIFDLMEKFAEYGFNKSHSAAYALVAYQTAYLKTHYPAAYMAATLSADMDNTEKVVTLIEECRNMGLEILPPDVNESSYHFSAQGKRAIRYGLGAIKGVGSAALEGMIKERKCHGPYQDLFEFCRRIDLRKINRRVLEALIRAGALDSLQANRATLEGSLEVALAVAEQHSHNASLGQNDLFGFGLMPQDDQIGSYLETEEWSEDHRLALEKEILGHYLSGHPIDCYEQTLRQIIPYRIAEILEQVSGEKNYSQQVIIAGLIEAVRTSKARQGGYNGFITVADQSARFEVKVFAEVFNRYQELLRPDCIVVIEGTLGWDFYTDSVVVTAEKIYSLAEAFEIFAKILEIEFDGTYGGEEAVRELAQILAFFRQKDGCPVAIHYRNKMASAHFMVGEEWRIKPNEELLSRLQSLLGTEHVCIKY</sequence>
<evidence type="ECO:0000259" key="10">
    <source>
        <dbReference type="SMART" id="SM00481"/>
    </source>
</evidence>
<evidence type="ECO:0000256" key="1">
    <source>
        <dbReference type="ARBA" id="ARBA00004496"/>
    </source>
</evidence>
<keyword evidence="4" id="KW-0963">Cytoplasm</keyword>
<evidence type="ECO:0000256" key="3">
    <source>
        <dbReference type="ARBA" id="ARBA00019114"/>
    </source>
</evidence>
<evidence type="ECO:0000256" key="6">
    <source>
        <dbReference type="ARBA" id="ARBA00022695"/>
    </source>
</evidence>
<keyword evidence="12" id="KW-1185">Reference proteome</keyword>
<protein>
    <recommendedName>
        <fullName evidence="3">DNA polymerase III subunit alpha</fullName>
        <ecNumber evidence="2">2.7.7.7</ecNumber>
    </recommendedName>
</protein>
<evidence type="ECO:0000256" key="2">
    <source>
        <dbReference type="ARBA" id="ARBA00012417"/>
    </source>
</evidence>
<dbReference type="GO" id="GO:0006260">
    <property type="term" value="P:DNA replication"/>
    <property type="evidence" value="ECO:0007669"/>
    <property type="project" value="UniProtKB-KW"/>
</dbReference>
<dbReference type="InterPro" id="IPR040982">
    <property type="entry name" value="DNA_pol3_finger"/>
</dbReference>
<dbReference type="NCBIfam" id="TIGR00594">
    <property type="entry name" value="polc"/>
    <property type="match status" value="1"/>
</dbReference>
<dbReference type="InterPro" id="IPR011708">
    <property type="entry name" value="DNA_pol3_alpha_NTPase_dom"/>
</dbReference>
<accession>A0A1Q2SMD8</accession>
<dbReference type="GO" id="GO:0003887">
    <property type="term" value="F:DNA-directed DNA polymerase activity"/>
    <property type="evidence" value="ECO:0007669"/>
    <property type="project" value="UniProtKB-KW"/>
</dbReference>
<keyword evidence="5" id="KW-0808">Transferase</keyword>
<dbReference type="FunFam" id="1.10.150.870:FF:000001">
    <property type="entry name" value="DNA polymerase III subunit alpha"/>
    <property type="match status" value="1"/>
</dbReference>
<dbReference type="InterPro" id="IPR016195">
    <property type="entry name" value="Pol/histidinol_Pase-like"/>
</dbReference>
<dbReference type="SMART" id="SM00481">
    <property type="entry name" value="POLIIIAc"/>
    <property type="match status" value="1"/>
</dbReference>
<dbReference type="FunFam" id="1.10.10.1600:FF:000001">
    <property type="entry name" value="DNA polymerase III subunit alpha"/>
    <property type="match status" value="1"/>
</dbReference>
<dbReference type="InterPro" id="IPR004365">
    <property type="entry name" value="NA-bd_OB_tRNA"/>
</dbReference>
<evidence type="ECO:0000313" key="11">
    <source>
        <dbReference type="EMBL" id="BAW80282.1"/>
    </source>
</evidence>
<evidence type="ECO:0000256" key="4">
    <source>
        <dbReference type="ARBA" id="ARBA00022490"/>
    </source>
</evidence>
<dbReference type="CDD" id="cd04485">
    <property type="entry name" value="DnaE_OBF"/>
    <property type="match status" value="1"/>
</dbReference>
<dbReference type="GO" id="GO:0003676">
    <property type="term" value="F:nucleic acid binding"/>
    <property type="evidence" value="ECO:0007669"/>
    <property type="project" value="InterPro"/>
</dbReference>
<feature type="domain" description="Polymerase/histidinol phosphatase N-terminal" evidence="10">
    <location>
        <begin position="6"/>
        <end position="73"/>
    </location>
</feature>
<dbReference type="NCBIfam" id="NF004226">
    <property type="entry name" value="PRK05673.1"/>
    <property type="match status" value="1"/>
</dbReference>
<dbReference type="Pfam" id="PF20914">
    <property type="entry name" value="DNA_pol_IIIA_C"/>
    <property type="match status" value="1"/>
</dbReference>
<dbReference type="Gene3D" id="3.20.20.140">
    <property type="entry name" value="Metal-dependent hydrolases"/>
    <property type="match status" value="1"/>
</dbReference>
<proteinExistence type="predicted"/>
<dbReference type="PANTHER" id="PTHR32294">
    <property type="entry name" value="DNA POLYMERASE III SUBUNIT ALPHA"/>
    <property type="match status" value="1"/>
</dbReference>
<dbReference type="Proteomes" id="UP000243679">
    <property type="component" value="Chromosome"/>
</dbReference>
<dbReference type="InterPro" id="IPR004013">
    <property type="entry name" value="PHP_dom"/>
</dbReference>
<dbReference type="Gene3D" id="1.10.150.870">
    <property type="match status" value="1"/>
</dbReference>
<dbReference type="Pfam" id="PF01336">
    <property type="entry name" value="tRNA_anti-codon"/>
    <property type="match status" value="1"/>
</dbReference>
<keyword evidence="8" id="KW-0239">DNA-directed DNA polymerase</keyword>
<dbReference type="Gene3D" id="1.10.10.1600">
    <property type="entry name" value="Bacterial DNA polymerase III alpha subunit, thumb domain"/>
    <property type="match status" value="1"/>
</dbReference>
<organism evidence="11 12">
    <name type="scientific">Candidatus Nitrosoglobus terrae</name>
    <dbReference type="NCBI Taxonomy" id="1630141"/>
    <lineage>
        <taxon>Bacteria</taxon>
        <taxon>Pseudomonadati</taxon>
        <taxon>Pseudomonadota</taxon>
        <taxon>Gammaproteobacteria</taxon>
        <taxon>Chromatiales</taxon>
        <taxon>Chromatiaceae</taxon>
        <taxon>Candidatus Nitrosoglobus</taxon>
    </lineage>
</organism>
<comment type="catalytic activity">
    <reaction evidence="9">
        <text>DNA(n) + a 2'-deoxyribonucleoside 5'-triphosphate = DNA(n+1) + diphosphate</text>
        <dbReference type="Rhea" id="RHEA:22508"/>
        <dbReference type="Rhea" id="RHEA-COMP:17339"/>
        <dbReference type="Rhea" id="RHEA-COMP:17340"/>
        <dbReference type="ChEBI" id="CHEBI:33019"/>
        <dbReference type="ChEBI" id="CHEBI:61560"/>
        <dbReference type="ChEBI" id="CHEBI:173112"/>
        <dbReference type="EC" id="2.7.7.7"/>
    </reaction>
</comment>
<dbReference type="KEGG" id="ntt:TAO_0912"/>
<evidence type="ECO:0000256" key="8">
    <source>
        <dbReference type="ARBA" id="ARBA00022932"/>
    </source>
</evidence>
<dbReference type="EC" id="2.7.7.7" evidence="2"/>
<dbReference type="InterPro" id="IPR003141">
    <property type="entry name" value="Pol/His_phosphatase_N"/>
</dbReference>
<evidence type="ECO:0000256" key="7">
    <source>
        <dbReference type="ARBA" id="ARBA00022705"/>
    </source>
</evidence>
<dbReference type="InterPro" id="IPR048472">
    <property type="entry name" value="DNA_pol_IIIA_C"/>
</dbReference>
<dbReference type="RefSeq" id="WP_096526842.1">
    <property type="nucleotide sequence ID" value="NZ_AP014836.1"/>
</dbReference>
<comment type="subcellular location">
    <subcellularLocation>
        <location evidence="1">Cytoplasm</location>
    </subcellularLocation>
</comment>
<name>A0A1Q2SMD8_9GAMM</name>
<dbReference type="EMBL" id="AP014836">
    <property type="protein sequence ID" value="BAW80282.1"/>
    <property type="molecule type" value="Genomic_DNA"/>
</dbReference>
<dbReference type="Pfam" id="PF17657">
    <property type="entry name" value="DNA_pol3_finger"/>
    <property type="match status" value="1"/>
</dbReference>
<keyword evidence="7" id="KW-0235">DNA replication</keyword>
<keyword evidence="6" id="KW-0548">Nucleotidyltransferase</keyword>
<dbReference type="PANTHER" id="PTHR32294:SF0">
    <property type="entry name" value="DNA POLYMERASE III SUBUNIT ALPHA"/>
    <property type="match status" value="1"/>
</dbReference>
<evidence type="ECO:0000256" key="5">
    <source>
        <dbReference type="ARBA" id="ARBA00022679"/>
    </source>
</evidence>
<dbReference type="InterPro" id="IPR029460">
    <property type="entry name" value="DNAPol_HHH"/>
</dbReference>
<reference evidence="11 12" key="1">
    <citation type="journal article" date="2017" name="ISME J.">
        <title>An acid-tolerant ammonia-oxidizing ?-proteobacterium from soil.</title>
        <authorList>
            <person name="Hayatsu M."/>
            <person name="Tago K."/>
            <person name="Uchiyama I."/>
            <person name="Toyoda A."/>
            <person name="Wang Y."/>
            <person name="Shimomura Y."/>
            <person name="Okubo T."/>
            <person name="Kurisu F."/>
            <person name="Hirono Y."/>
            <person name="Nonaka K."/>
            <person name="Akiyama H."/>
            <person name="Itoh T."/>
            <person name="Takami H."/>
        </authorList>
    </citation>
    <scope>NUCLEOTIDE SEQUENCE [LARGE SCALE GENOMIC DNA]</scope>
    <source>
        <strain evidence="11 12">TAO100</strain>
    </source>
</reference>
<dbReference type="GO" id="GO:0008408">
    <property type="term" value="F:3'-5' exonuclease activity"/>
    <property type="evidence" value="ECO:0007669"/>
    <property type="project" value="InterPro"/>
</dbReference>